<accession>A0A2U1V7R2</accession>
<dbReference type="Gene3D" id="3.30.450.20">
    <property type="entry name" value="PAS domain"/>
    <property type="match status" value="4"/>
</dbReference>
<comment type="catalytic activity">
    <reaction evidence="1">
        <text>ATP + protein L-histidine = ADP + protein N-phospho-L-histidine.</text>
        <dbReference type="EC" id="2.7.13.3"/>
    </reaction>
</comment>
<dbReference type="SUPFAM" id="SSF55785">
    <property type="entry name" value="PYP-like sensor domain (PAS domain)"/>
    <property type="match status" value="4"/>
</dbReference>
<feature type="domain" description="Histidine kinase" evidence="7">
    <location>
        <begin position="525"/>
        <end position="742"/>
    </location>
</feature>
<dbReference type="SUPFAM" id="SSF55874">
    <property type="entry name" value="ATPase domain of HSP90 chaperone/DNA topoisomerase II/histidine kinase"/>
    <property type="match status" value="1"/>
</dbReference>
<evidence type="ECO:0000256" key="2">
    <source>
        <dbReference type="ARBA" id="ARBA00012438"/>
    </source>
</evidence>
<keyword evidence="10" id="KW-1185">Reference proteome</keyword>
<feature type="domain" description="PAS" evidence="8">
    <location>
        <begin position="381"/>
        <end position="423"/>
    </location>
</feature>
<evidence type="ECO:0000259" key="7">
    <source>
        <dbReference type="PROSITE" id="PS50109"/>
    </source>
</evidence>
<proteinExistence type="predicted"/>
<dbReference type="PRINTS" id="PR00344">
    <property type="entry name" value="BCTRLSENSOR"/>
</dbReference>
<dbReference type="SMART" id="SM00387">
    <property type="entry name" value="HATPase_c"/>
    <property type="match status" value="1"/>
</dbReference>
<dbReference type="PANTHER" id="PTHR43047">
    <property type="entry name" value="TWO-COMPONENT HISTIDINE PROTEIN KINASE"/>
    <property type="match status" value="1"/>
</dbReference>
<dbReference type="Gene3D" id="1.10.287.130">
    <property type="match status" value="1"/>
</dbReference>
<dbReference type="OrthoDB" id="8477115at2"/>
<dbReference type="GO" id="GO:0009927">
    <property type="term" value="F:histidine phosphotransfer kinase activity"/>
    <property type="evidence" value="ECO:0007669"/>
    <property type="project" value="TreeGrafter"/>
</dbReference>
<dbReference type="InterPro" id="IPR003594">
    <property type="entry name" value="HATPase_dom"/>
</dbReference>
<gene>
    <name evidence="9" type="ORF">CR165_03495</name>
</gene>
<keyword evidence="3" id="KW-0597">Phosphoprotein</keyword>
<dbReference type="EC" id="2.7.13.3" evidence="2"/>
<dbReference type="InterPro" id="IPR036097">
    <property type="entry name" value="HisK_dim/P_sf"/>
</dbReference>
<dbReference type="EMBL" id="PDOA01000002">
    <property type="protein sequence ID" value="PWC29949.1"/>
    <property type="molecule type" value="Genomic_DNA"/>
</dbReference>
<dbReference type="InterPro" id="IPR005467">
    <property type="entry name" value="His_kinase_dom"/>
</dbReference>
<dbReference type="Gene3D" id="3.30.565.10">
    <property type="entry name" value="Histidine kinase-like ATPase, C-terminal domain"/>
    <property type="match status" value="1"/>
</dbReference>
<dbReference type="Pfam" id="PF12860">
    <property type="entry name" value="PAS_7"/>
    <property type="match status" value="4"/>
</dbReference>
<feature type="region of interest" description="Disordered" evidence="6">
    <location>
        <begin position="210"/>
        <end position="233"/>
    </location>
</feature>
<dbReference type="CDD" id="cd00082">
    <property type="entry name" value="HisKA"/>
    <property type="match status" value="1"/>
</dbReference>
<dbReference type="Pfam" id="PF02518">
    <property type="entry name" value="HATPase_c"/>
    <property type="match status" value="1"/>
</dbReference>
<evidence type="ECO:0000259" key="8">
    <source>
        <dbReference type="PROSITE" id="PS50112"/>
    </source>
</evidence>
<dbReference type="InterPro" id="IPR004358">
    <property type="entry name" value="Sig_transdc_His_kin-like_C"/>
</dbReference>
<evidence type="ECO:0000256" key="6">
    <source>
        <dbReference type="SAM" id="MobiDB-lite"/>
    </source>
</evidence>
<evidence type="ECO:0000256" key="5">
    <source>
        <dbReference type="ARBA" id="ARBA00022777"/>
    </source>
</evidence>
<dbReference type="AlphaFoldDB" id="A0A2U1V7R2"/>
<dbReference type="PROSITE" id="PS50112">
    <property type="entry name" value="PAS"/>
    <property type="match status" value="2"/>
</dbReference>
<dbReference type="InterPro" id="IPR035965">
    <property type="entry name" value="PAS-like_dom_sf"/>
</dbReference>
<reference evidence="10" key="1">
    <citation type="submission" date="2017-10" db="EMBL/GenBank/DDBJ databases">
        <authorList>
            <person name="Toshchakov S.V."/>
            <person name="Goeva M.A."/>
        </authorList>
    </citation>
    <scope>NUCLEOTIDE SEQUENCE [LARGE SCALE GENOMIC DNA]</scope>
    <source>
        <strain evidence="10">JR1/69-1-13</strain>
    </source>
</reference>
<dbReference type="GO" id="GO:0005886">
    <property type="term" value="C:plasma membrane"/>
    <property type="evidence" value="ECO:0007669"/>
    <property type="project" value="TreeGrafter"/>
</dbReference>
<organism evidence="9 10">
    <name type="scientific">Teichococcus aestuarii</name>
    <dbReference type="NCBI Taxonomy" id="568898"/>
    <lineage>
        <taxon>Bacteria</taxon>
        <taxon>Pseudomonadati</taxon>
        <taxon>Pseudomonadota</taxon>
        <taxon>Alphaproteobacteria</taxon>
        <taxon>Acetobacterales</taxon>
        <taxon>Roseomonadaceae</taxon>
        <taxon>Roseomonas</taxon>
    </lineage>
</organism>
<dbReference type="Pfam" id="PF00512">
    <property type="entry name" value="HisKA"/>
    <property type="match status" value="1"/>
</dbReference>
<sequence length="749" mass="81284">MSQGMAPGDLPLAVLRSLPAAVFVFDGTGRLAMANAAAYDVLGMTPEPPLEGRAVADIIRLIAYSGLYGPGDPEAQTATALAADRNQRLRRTARTTDGRWFDLLSEPLPDGGWISLVVDVTLHRRALETSHLRERLTDHALRYHPSGIGLYDAQARLVLFNEAYERILEMPPGTLRLGMTFEAVFDQMALHQAMEPQLAETLRQQRMAIDRSRPHQQVRQRPDGRAISSISQPTPEGGFLVSLQDVTELQQARNEATRRAALLDGVLAALPHGVCVYGPDRRLSMVNDAYQRLLKGAELRVGEHLMEICRRREAQGEYGPGVTAEMVFRRQFAFSPTGRERTRPDGTVVSTHGAMLPDGGHIAVVSDVTPLRRAEAAAQQRASLLQAMLDSMRHGVCLFDAEHKVVAANALAARMIGLRPEDMAPGTPLAVLRRRQYETGEFGTGAAADELYTSRAVNLVPRLDRYSRIRPDGSVLEITTDPTPDGGYVRTYTDVTEERRVRAAIEHARALAEEADAAKSRFLATMSHELRTPLNAVIGFSEALQAEPQGPHVAEFAGTILEAGRHLLSLIDEILEVAKAGTGTLAAETRPLHLASVLEGAVRLMRNGAEAGGVALSVEALPALPRVLADERRLRQVLLNLLSNAVKFTPQGGAVRIGAALLPDGGVEVHIADNGIGIEPGQLERAFEPFVQLETTHARRYAGSGLGLYLARALAQSMGATLALESTRGLGTVARLRLEAAEQQQEQTE</sequence>
<dbReference type="PROSITE" id="PS50109">
    <property type="entry name" value="HIS_KIN"/>
    <property type="match status" value="1"/>
</dbReference>
<keyword evidence="4" id="KW-0808">Transferase</keyword>
<comment type="caution">
    <text evidence="9">The sequence shown here is derived from an EMBL/GenBank/DDBJ whole genome shotgun (WGS) entry which is preliminary data.</text>
</comment>
<evidence type="ECO:0000256" key="3">
    <source>
        <dbReference type="ARBA" id="ARBA00022553"/>
    </source>
</evidence>
<dbReference type="InterPro" id="IPR036890">
    <property type="entry name" value="HATPase_C_sf"/>
</dbReference>
<feature type="domain" description="PAS" evidence="8">
    <location>
        <begin position="14"/>
        <end position="59"/>
    </location>
</feature>
<protein>
    <recommendedName>
        <fullName evidence="2">histidine kinase</fullName>
        <ecNumber evidence="2">2.7.13.3</ecNumber>
    </recommendedName>
</protein>
<evidence type="ECO:0000256" key="1">
    <source>
        <dbReference type="ARBA" id="ARBA00000085"/>
    </source>
</evidence>
<evidence type="ECO:0000313" key="10">
    <source>
        <dbReference type="Proteomes" id="UP000245048"/>
    </source>
</evidence>
<dbReference type="InterPro" id="IPR003661">
    <property type="entry name" value="HisK_dim/P_dom"/>
</dbReference>
<dbReference type="PANTHER" id="PTHR43047:SF72">
    <property type="entry name" value="OSMOSENSING HISTIDINE PROTEIN KINASE SLN1"/>
    <property type="match status" value="1"/>
</dbReference>
<dbReference type="Proteomes" id="UP000245048">
    <property type="component" value="Unassembled WGS sequence"/>
</dbReference>
<name>A0A2U1V7R2_9PROT</name>
<dbReference type="SMART" id="SM00091">
    <property type="entry name" value="PAS"/>
    <property type="match status" value="4"/>
</dbReference>
<dbReference type="SUPFAM" id="SSF47384">
    <property type="entry name" value="Homodimeric domain of signal transducing histidine kinase"/>
    <property type="match status" value="1"/>
</dbReference>
<dbReference type="GO" id="GO:0000155">
    <property type="term" value="F:phosphorelay sensor kinase activity"/>
    <property type="evidence" value="ECO:0007669"/>
    <property type="project" value="InterPro"/>
</dbReference>
<dbReference type="InterPro" id="IPR000014">
    <property type="entry name" value="PAS"/>
</dbReference>
<evidence type="ECO:0000313" key="9">
    <source>
        <dbReference type="EMBL" id="PWC29949.1"/>
    </source>
</evidence>
<dbReference type="SMART" id="SM00388">
    <property type="entry name" value="HisKA"/>
    <property type="match status" value="1"/>
</dbReference>
<keyword evidence="5" id="KW-0418">Kinase</keyword>
<evidence type="ECO:0000256" key="4">
    <source>
        <dbReference type="ARBA" id="ARBA00022679"/>
    </source>
</evidence>
<dbReference type="RefSeq" id="WP_109515584.1">
    <property type="nucleotide sequence ID" value="NZ_PDOA01000002.1"/>
</dbReference>